<evidence type="ECO:0000256" key="1">
    <source>
        <dbReference type="SAM" id="Phobius"/>
    </source>
</evidence>
<name>A0ABS0ZJU8_9STRE</name>
<evidence type="ECO:0000313" key="2">
    <source>
        <dbReference type="EMBL" id="MBJ8326219.1"/>
    </source>
</evidence>
<feature type="transmembrane region" description="Helical" evidence="1">
    <location>
        <begin position="38"/>
        <end position="64"/>
    </location>
</feature>
<feature type="transmembrane region" description="Helical" evidence="1">
    <location>
        <begin position="6"/>
        <end position="26"/>
    </location>
</feature>
<dbReference type="PIRSF" id="PIRSF024534">
    <property type="entry name" value="ThiW"/>
    <property type="match status" value="1"/>
</dbReference>
<reference evidence="2 3" key="1">
    <citation type="journal article" date="2021" name="Int. J. Syst. Evol. Microbiol.">
        <title>Streptococcus vicugnae sp. nov., isolated from faeces of alpacas (Vicugna pacos) and cattle (Bos taurus), Streptococcus zalophi sp. nov., and Streptococcus pacificus sp. nov., isolated from respiratory tract of California sea lions (Zalophus californianus).</title>
        <authorList>
            <person name="Volokhov D.V."/>
            <person name="Zagorodnyaya T.A."/>
            <person name="Shen Z."/>
            <person name="Blom J."/>
            <person name="Furtak V.A."/>
            <person name="Eisenberg T."/>
            <person name="Fan P."/>
            <person name="Jeong K.C."/>
            <person name="Gao Y."/>
            <person name="Zhang S."/>
            <person name="Amselle M."/>
        </authorList>
    </citation>
    <scope>NUCLEOTIDE SEQUENCE [LARGE SCALE GENOMIC DNA]</scope>
    <source>
        <strain evidence="2 3">CSL7591</strain>
    </source>
</reference>
<protein>
    <submittedName>
        <fullName evidence="2">Energy coupling factor transporter S component ThiW</fullName>
    </submittedName>
</protein>
<accession>A0ABS0ZJU8</accession>
<feature type="transmembrane region" description="Helical" evidence="1">
    <location>
        <begin position="70"/>
        <end position="94"/>
    </location>
</feature>
<evidence type="ECO:0000313" key="3">
    <source>
        <dbReference type="Proteomes" id="UP000653045"/>
    </source>
</evidence>
<keyword evidence="1" id="KW-0812">Transmembrane</keyword>
<dbReference type="EMBL" id="JAENBO010000004">
    <property type="protein sequence ID" value="MBJ8326219.1"/>
    <property type="molecule type" value="Genomic_DNA"/>
</dbReference>
<dbReference type="Pfam" id="PF09512">
    <property type="entry name" value="ThiW"/>
    <property type="match status" value="1"/>
</dbReference>
<keyword evidence="1" id="KW-1133">Transmembrane helix</keyword>
<comment type="caution">
    <text evidence="2">The sequence shown here is derived from an EMBL/GenBank/DDBJ whole genome shotgun (WGS) entry which is preliminary data.</text>
</comment>
<dbReference type="NCBIfam" id="TIGR02359">
    <property type="entry name" value="thiW"/>
    <property type="match status" value="1"/>
</dbReference>
<gene>
    <name evidence="2" type="primary">thiW</name>
    <name evidence="2" type="ORF">JHK62_05990</name>
</gene>
<dbReference type="InterPro" id="IPR012652">
    <property type="entry name" value="ThiW"/>
</dbReference>
<proteinExistence type="predicted"/>
<sequence>MVNHKTTKLSVLAIMIALDVFLSPIFRIEGMAFMSSVVNVIAGVLMGPVYALIMALMTAVIRILTQSGVAAVAPLAILGAGPGAFLAGVCYRLWKKDWASWLGEFIGTGLIGSILSAPVMVWYWTFSAQGDSELLAKASAAQSLFLFTPRFVGATIIGGIIGMLLVKGLKRVPLFTRLQTLFMS</sequence>
<dbReference type="RefSeq" id="WP_199575857.1">
    <property type="nucleotide sequence ID" value="NZ_JAENBO010000004.1"/>
</dbReference>
<organism evidence="2 3">
    <name type="scientific">Streptococcus pacificus</name>
    <dbReference type="NCBI Taxonomy" id="2740577"/>
    <lineage>
        <taxon>Bacteria</taxon>
        <taxon>Bacillati</taxon>
        <taxon>Bacillota</taxon>
        <taxon>Bacilli</taxon>
        <taxon>Lactobacillales</taxon>
        <taxon>Streptococcaceae</taxon>
        <taxon>Streptococcus</taxon>
    </lineage>
</organism>
<feature type="transmembrane region" description="Helical" evidence="1">
    <location>
        <begin position="101"/>
        <end position="124"/>
    </location>
</feature>
<dbReference type="Gene3D" id="1.10.1760.20">
    <property type="match status" value="1"/>
</dbReference>
<keyword evidence="1" id="KW-0472">Membrane</keyword>
<dbReference type="Proteomes" id="UP000653045">
    <property type="component" value="Unassembled WGS sequence"/>
</dbReference>
<keyword evidence="3" id="KW-1185">Reference proteome</keyword>
<feature type="transmembrane region" description="Helical" evidence="1">
    <location>
        <begin position="144"/>
        <end position="166"/>
    </location>
</feature>